<organism evidence="2 3">
    <name type="scientific">Aphanomyces stellatus</name>
    <dbReference type="NCBI Taxonomy" id="120398"/>
    <lineage>
        <taxon>Eukaryota</taxon>
        <taxon>Sar</taxon>
        <taxon>Stramenopiles</taxon>
        <taxon>Oomycota</taxon>
        <taxon>Saprolegniomycetes</taxon>
        <taxon>Saprolegniales</taxon>
        <taxon>Verrucalvaceae</taxon>
        <taxon>Aphanomyces</taxon>
    </lineage>
</organism>
<dbReference type="Proteomes" id="UP000332933">
    <property type="component" value="Unassembled WGS sequence"/>
</dbReference>
<name>A0A485LF26_9STRA</name>
<dbReference type="PANTHER" id="PTHR31827:SF1">
    <property type="entry name" value="EMB|CAB89363.1"/>
    <property type="match status" value="1"/>
</dbReference>
<gene>
    <name evidence="2" type="primary">Aste57867_19845</name>
    <name evidence="1" type="ORF">As57867_019780</name>
    <name evidence="2" type="ORF">ASTE57867_19845</name>
</gene>
<evidence type="ECO:0000313" key="3">
    <source>
        <dbReference type="Proteomes" id="UP000332933"/>
    </source>
</evidence>
<keyword evidence="3" id="KW-1185">Reference proteome</keyword>
<dbReference type="PANTHER" id="PTHR31827">
    <property type="entry name" value="EMB|CAB89363.1"/>
    <property type="match status" value="1"/>
</dbReference>
<dbReference type="EMBL" id="CAADRA010006739">
    <property type="protein sequence ID" value="VFT96543.1"/>
    <property type="molecule type" value="Genomic_DNA"/>
</dbReference>
<reference evidence="1" key="2">
    <citation type="submission" date="2019-06" db="EMBL/GenBank/DDBJ databases">
        <title>Genomics analysis of Aphanomyces spp. identifies a new class of oomycete effector associated with host adaptation.</title>
        <authorList>
            <person name="Gaulin E."/>
        </authorList>
    </citation>
    <scope>NUCLEOTIDE SEQUENCE</scope>
    <source>
        <strain evidence="1">CBS 578.67</strain>
    </source>
</reference>
<dbReference type="AlphaFoldDB" id="A0A485LF26"/>
<reference evidence="2 3" key="1">
    <citation type="submission" date="2019-03" db="EMBL/GenBank/DDBJ databases">
        <authorList>
            <person name="Gaulin E."/>
            <person name="Dumas B."/>
        </authorList>
    </citation>
    <scope>NUCLEOTIDE SEQUENCE [LARGE SCALE GENOMIC DNA]</scope>
    <source>
        <strain evidence="2">CBS 568.67</strain>
    </source>
</reference>
<dbReference type="EMBL" id="VJMH01006716">
    <property type="protein sequence ID" value="KAF0688555.1"/>
    <property type="molecule type" value="Genomic_DNA"/>
</dbReference>
<protein>
    <submittedName>
        <fullName evidence="2">Aste57867_19845 protein</fullName>
    </submittedName>
</protein>
<evidence type="ECO:0000313" key="2">
    <source>
        <dbReference type="EMBL" id="VFT96543.1"/>
    </source>
</evidence>
<accession>A0A485LF26</accession>
<proteinExistence type="predicted"/>
<dbReference type="OrthoDB" id="97588at2759"/>
<evidence type="ECO:0000313" key="1">
    <source>
        <dbReference type="EMBL" id="KAF0688555.1"/>
    </source>
</evidence>
<sequence>MTTKCIFKACHHTAAIDSIKCWFHRNRDKCEVVDCFNQACARKRCVSHGGKRACDFPGCTANARVGAYCGPHGSTNKKRHCTIDGCTKFAHARRRCVAHGGGRLCNMAGCQSQSRNGGYCQRHGGKMKKEDEIVVKEEVDQVVTWKNMAVFDVYDEGLHNYYNCTRGFGVPRGGPSSMGATFFPELCEVDRMMLDVLLTIEL</sequence>